<accession>A0A2A3MCS8</accession>
<proteinExistence type="predicted"/>
<dbReference type="PROSITE" id="PS51257">
    <property type="entry name" value="PROKAR_LIPOPROTEIN"/>
    <property type="match status" value="1"/>
</dbReference>
<name>A0A2A3MCS8_9PSED</name>
<dbReference type="Pfam" id="PF05573">
    <property type="entry name" value="NosL"/>
    <property type="match status" value="1"/>
</dbReference>
<dbReference type="SUPFAM" id="SSF160387">
    <property type="entry name" value="NosL/MerB-like"/>
    <property type="match status" value="1"/>
</dbReference>
<dbReference type="EMBL" id="NTMR01000034">
    <property type="protein sequence ID" value="PBK02572.1"/>
    <property type="molecule type" value="Genomic_DNA"/>
</dbReference>
<dbReference type="InterPro" id="IPR008719">
    <property type="entry name" value="N2O_reductase_NosL"/>
</dbReference>
<dbReference type="Gene3D" id="3.30.70.2060">
    <property type="match status" value="1"/>
</dbReference>
<protein>
    <submittedName>
        <fullName evidence="1">NosL protein</fullName>
    </submittedName>
</protein>
<evidence type="ECO:0000313" key="1">
    <source>
        <dbReference type="EMBL" id="PBK02572.1"/>
    </source>
</evidence>
<gene>
    <name evidence="1" type="ORF">CNQ84_19195</name>
</gene>
<dbReference type="Gene3D" id="3.30.70.2050">
    <property type="match status" value="1"/>
</dbReference>
<evidence type="ECO:0000313" key="2">
    <source>
        <dbReference type="Proteomes" id="UP000242313"/>
    </source>
</evidence>
<dbReference type="PANTHER" id="PTHR41247:SF1">
    <property type="entry name" value="HTH-TYPE TRANSCRIPTIONAL REPRESSOR YCNK"/>
    <property type="match status" value="1"/>
</dbReference>
<keyword evidence="2" id="KW-1185">Reference proteome</keyword>
<dbReference type="PANTHER" id="PTHR41247">
    <property type="entry name" value="HTH-TYPE TRANSCRIPTIONAL REPRESSOR YCNK"/>
    <property type="match status" value="1"/>
</dbReference>
<reference evidence="1 2" key="1">
    <citation type="submission" date="2017-09" db="EMBL/GenBank/DDBJ databases">
        <title>Pseudomonas abyssi sp. nov. isolated from Abyssopelagic Water.</title>
        <authorList>
            <person name="Wei Y."/>
        </authorList>
    </citation>
    <scope>NUCLEOTIDE SEQUENCE [LARGE SCALE GENOMIC DNA]</scope>
    <source>
        <strain evidence="1 2">MT5</strain>
    </source>
</reference>
<dbReference type="RefSeq" id="WP_096006386.1">
    <property type="nucleotide sequence ID" value="NZ_NTMR01000034.1"/>
</dbReference>
<dbReference type="Proteomes" id="UP000242313">
    <property type="component" value="Unassembled WGS sequence"/>
</dbReference>
<comment type="caution">
    <text evidence="1">The sequence shown here is derived from an EMBL/GenBank/DDBJ whole genome shotgun (WGS) entry which is preliminary data.</text>
</comment>
<sequence length="172" mass="18803">MRTLKNLWLIAAVAFFLTGCSDDRQQAVPLSPQAFHSDDECHVCGMVITRFPGPKGQVLDEQAGNVKKFCSVSEMVSWLVQPENRHALDGAWVHDMAQSPWDKPDDSHLVKATDAFYVPAPALQGAMGMSLASFAKRSAAENFASIQHSQVLDLSGLEQHLANVAAPSHMHH</sequence>
<dbReference type="AlphaFoldDB" id="A0A2A3MCS8"/>
<organism evidence="1 2">
    <name type="scientific">Pseudomonas abyssi</name>
    <dbReference type="NCBI Taxonomy" id="170540"/>
    <lineage>
        <taxon>Bacteria</taxon>
        <taxon>Pseudomonadati</taxon>
        <taxon>Pseudomonadota</taxon>
        <taxon>Gammaproteobacteria</taxon>
        <taxon>Pseudomonadales</taxon>
        <taxon>Pseudomonadaceae</taxon>
        <taxon>Pseudomonas</taxon>
    </lineage>
</organism>